<dbReference type="PANTHER" id="PTHR31302:SF31">
    <property type="entry name" value="PHOSPHODIESTERASE YAEI"/>
    <property type="match status" value="1"/>
</dbReference>
<feature type="compositionally biased region" description="Low complexity" evidence="3">
    <location>
        <begin position="473"/>
        <end position="490"/>
    </location>
</feature>
<sequence length="496" mass="51336">MSSRSLRRRSSARLLPQRLAGMGLALVGTGLGMRLAGRSRINVGPAVLDVAIVFGRSGGTTVRVPPLGEARLATHKGPLRADARLVGVDVTVVRELIGAQKFALELPPLTPALVKTAARSGLGGVAGAAALAAITRRTAGSALTATITSVGALAGAGAVAAASLDKQSWRTPHLTGLLTRAPQLVGDVKHIPAQFSRYRKQLSEIAASVTGVFRGLGALPDAPPDDAIRLVHLSDIHNNPLAYAVAKSLVAQYAADAVLDTGDIGDWGTPQEAKTFEDVGTIGAPYVFVKGNHDSDKTLAALRKHDNVRILDGGATTDIAGLTIAGQADPRFTPDKSTGGDHVTKDALAAVGRQFADTVKGRSVDIALTHDPVVAAQLAGLVPLVLAGHTHKRGERRIDGTLLLTQGSSGGAGLRGVRQVPPDPLTASVLHIDRKRHTLVAVDEFTFGGLGRTEVSLVRRTAADLAPPASEATTPVTQTTGQTTIMQPPTDQTDPI</sequence>
<feature type="domain" description="Calcineurin-like phosphoesterase" evidence="4">
    <location>
        <begin position="228"/>
        <end position="392"/>
    </location>
</feature>
<name>A0A2T1A490_9ACTN</name>
<dbReference type="Gene3D" id="3.60.21.10">
    <property type="match status" value="1"/>
</dbReference>
<reference evidence="5 6" key="1">
    <citation type="submission" date="2018-03" db="EMBL/GenBank/DDBJ databases">
        <title>Genomic Encyclopedia of Archaeal and Bacterial Type Strains, Phase II (KMG-II): from individual species to whole genera.</title>
        <authorList>
            <person name="Goeker M."/>
        </authorList>
    </citation>
    <scope>NUCLEOTIDE SEQUENCE [LARGE SCALE GENOMIC DNA]</scope>
    <source>
        <strain evidence="5 6">DSM 100065</strain>
    </source>
</reference>
<dbReference type="GO" id="GO:0008758">
    <property type="term" value="F:UDP-2,3-diacylglucosamine hydrolase activity"/>
    <property type="evidence" value="ECO:0007669"/>
    <property type="project" value="TreeGrafter"/>
</dbReference>
<dbReference type="OrthoDB" id="5241348at2"/>
<dbReference type="AlphaFoldDB" id="A0A2T1A490"/>
<dbReference type="Pfam" id="PF00149">
    <property type="entry name" value="Metallophos"/>
    <property type="match status" value="1"/>
</dbReference>
<evidence type="ECO:0000256" key="1">
    <source>
        <dbReference type="ARBA" id="ARBA00022723"/>
    </source>
</evidence>
<dbReference type="InterPro" id="IPR004843">
    <property type="entry name" value="Calcineurin-like_PHP"/>
</dbReference>
<feature type="region of interest" description="Disordered" evidence="3">
    <location>
        <begin position="466"/>
        <end position="496"/>
    </location>
</feature>
<dbReference type="GO" id="GO:0016020">
    <property type="term" value="C:membrane"/>
    <property type="evidence" value="ECO:0007669"/>
    <property type="project" value="GOC"/>
</dbReference>
<gene>
    <name evidence="5" type="ORF">CLV47_103195</name>
</gene>
<evidence type="ECO:0000259" key="4">
    <source>
        <dbReference type="Pfam" id="PF00149"/>
    </source>
</evidence>
<keyword evidence="6" id="KW-1185">Reference proteome</keyword>
<keyword evidence="1" id="KW-0479">Metal-binding</keyword>
<dbReference type="InterPro" id="IPR029052">
    <property type="entry name" value="Metallo-depent_PP-like"/>
</dbReference>
<dbReference type="EMBL" id="PVUE01000003">
    <property type="protein sequence ID" value="PRZ43138.1"/>
    <property type="molecule type" value="Genomic_DNA"/>
</dbReference>
<protein>
    <submittedName>
        <fullName evidence="5">Calcineurin-like phosphoesterase family protein</fullName>
    </submittedName>
</protein>
<proteinExistence type="predicted"/>
<comment type="caution">
    <text evidence="5">The sequence shown here is derived from an EMBL/GenBank/DDBJ whole genome shotgun (WGS) entry which is preliminary data.</text>
</comment>
<dbReference type="GO" id="GO:0046872">
    <property type="term" value="F:metal ion binding"/>
    <property type="evidence" value="ECO:0007669"/>
    <property type="project" value="UniProtKB-KW"/>
</dbReference>
<accession>A0A2T1A490</accession>
<dbReference type="GO" id="GO:0009245">
    <property type="term" value="P:lipid A biosynthetic process"/>
    <property type="evidence" value="ECO:0007669"/>
    <property type="project" value="TreeGrafter"/>
</dbReference>
<dbReference type="RefSeq" id="WP_106348102.1">
    <property type="nucleotide sequence ID" value="NZ_PVUE01000003.1"/>
</dbReference>
<organism evidence="5 6">
    <name type="scientific">Antricoccus suffuscus</name>
    <dbReference type="NCBI Taxonomy" id="1629062"/>
    <lineage>
        <taxon>Bacteria</taxon>
        <taxon>Bacillati</taxon>
        <taxon>Actinomycetota</taxon>
        <taxon>Actinomycetes</taxon>
        <taxon>Geodermatophilales</taxon>
        <taxon>Antricoccaceae</taxon>
        <taxon>Antricoccus</taxon>
    </lineage>
</organism>
<dbReference type="InterPro" id="IPR051158">
    <property type="entry name" value="Metallophosphoesterase_sf"/>
</dbReference>
<evidence type="ECO:0000313" key="5">
    <source>
        <dbReference type="EMBL" id="PRZ43138.1"/>
    </source>
</evidence>
<evidence type="ECO:0000256" key="2">
    <source>
        <dbReference type="ARBA" id="ARBA00022801"/>
    </source>
</evidence>
<evidence type="ECO:0000313" key="6">
    <source>
        <dbReference type="Proteomes" id="UP000237752"/>
    </source>
</evidence>
<dbReference type="Proteomes" id="UP000237752">
    <property type="component" value="Unassembled WGS sequence"/>
</dbReference>
<dbReference type="PANTHER" id="PTHR31302">
    <property type="entry name" value="TRANSMEMBRANE PROTEIN WITH METALLOPHOSPHOESTERASE DOMAIN-RELATED"/>
    <property type="match status" value="1"/>
</dbReference>
<evidence type="ECO:0000256" key="3">
    <source>
        <dbReference type="SAM" id="MobiDB-lite"/>
    </source>
</evidence>
<keyword evidence="2" id="KW-0378">Hydrolase</keyword>
<dbReference type="SUPFAM" id="SSF56300">
    <property type="entry name" value="Metallo-dependent phosphatases"/>
    <property type="match status" value="1"/>
</dbReference>